<sequence length="242" mass="25588">MCRSAAGPGNAERRFLQVARRRRSRFDAEFRRAVCPRLVALSVWAWRRAFAPEAAGDPAVPRPGLEFVGAICGGAVARGAETHSGRGPRASHRSAGRGVMWFSGGALWVADGGAPSRKAPLRVSRRSTCRKPRASAVSGRGRDFTSNTASSIRLPFVIPATILARPVMCESGVGRGAGKATPHRTPMPYMAFARAGARQNARRAPLFVPHATGGIGAIRGGRWFASPGSAATRAPIPRDSGN</sequence>
<proteinExistence type="predicted"/>
<organism evidence="2 3">
    <name type="scientific">Trypanosoma cruzi Dm28c</name>
    <dbReference type="NCBI Taxonomy" id="1416333"/>
    <lineage>
        <taxon>Eukaryota</taxon>
        <taxon>Discoba</taxon>
        <taxon>Euglenozoa</taxon>
        <taxon>Kinetoplastea</taxon>
        <taxon>Metakinetoplastina</taxon>
        <taxon>Trypanosomatida</taxon>
        <taxon>Trypanosomatidae</taxon>
        <taxon>Trypanosoma</taxon>
        <taxon>Schizotrypanum</taxon>
    </lineage>
</organism>
<evidence type="ECO:0000313" key="3">
    <source>
        <dbReference type="Proteomes" id="UP000017861"/>
    </source>
</evidence>
<dbReference type="VEuPathDB" id="TriTrypDB:TCDM_13269"/>
<feature type="region of interest" description="Disordered" evidence="1">
    <location>
        <begin position="119"/>
        <end position="144"/>
    </location>
</feature>
<dbReference type="EMBL" id="AYLP01000923">
    <property type="protein sequence ID" value="ESS55269.1"/>
    <property type="molecule type" value="Genomic_DNA"/>
</dbReference>
<feature type="compositionally biased region" description="Basic residues" evidence="1">
    <location>
        <begin position="119"/>
        <end position="133"/>
    </location>
</feature>
<dbReference type="Proteomes" id="UP000017861">
    <property type="component" value="Unassembled WGS sequence"/>
</dbReference>
<dbReference type="AlphaFoldDB" id="V5AJ33"/>
<protein>
    <submittedName>
        <fullName evidence="2">Uncharacterized protein</fullName>
    </submittedName>
</protein>
<accession>V5AJ33</accession>
<name>V5AJ33_TRYCR</name>
<reference evidence="2 3" key="1">
    <citation type="journal article" date="2014" name="Genome Announc.">
        <title>Trypanosoma cruzi Clone Dm28c Draft Genome Sequence.</title>
        <authorList>
            <person name="Grisard E.C."/>
            <person name="Teixeira S.M."/>
            <person name="de Almeida L.G."/>
            <person name="Stoco P.H."/>
            <person name="Gerber A.L."/>
            <person name="Talavera-Lopez C."/>
            <person name="Lima O.C."/>
            <person name="Andersson B."/>
            <person name="de Vasconcelos A.T."/>
        </authorList>
    </citation>
    <scope>NUCLEOTIDE SEQUENCE [LARGE SCALE GENOMIC DNA]</scope>
    <source>
        <strain evidence="2 3">Dm28c</strain>
    </source>
</reference>
<evidence type="ECO:0000313" key="2">
    <source>
        <dbReference type="EMBL" id="ESS55269.1"/>
    </source>
</evidence>
<gene>
    <name evidence="2" type="ORF">TCDM_13269</name>
</gene>
<comment type="caution">
    <text evidence="2">The sequence shown here is derived from an EMBL/GenBank/DDBJ whole genome shotgun (WGS) entry which is preliminary data.</text>
</comment>
<evidence type="ECO:0000256" key="1">
    <source>
        <dbReference type="SAM" id="MobiDB-lite"/>
    </source>
</evidence>